<evidence type="ECO:0000256" key="1">
    <source>
        <dbReference type="SAM" id="SignalP"/>
    </source>
</evidence>
<organism evidence="2 3">
    <name type="scientific">Candidatus Ordinivivax streblomastigis</name>
    <dbReference type="NCBI Taxonomy" id="2540710"/>
    <lineage>
        <taxon>Bacteria</taxon>
        <taxon>Pseudomonadati</taxon>
        <taxon>Bacteroidota</taxon>
        <taxon>Bacteroidia</taxon>
        <taxon>Bacteroidales</taxon>
        <taxon>Candidatus Ordinivivax</taxon>
    </lineage>
</organism>
<dbReference type="EMBL" id="SNRX01000031">
    <property type="protein sequence ID" value="KAA6301051.1"/>
    <property type="molecule type" value="Genomic_DNA"/>
</dbReference>
<name>A0A5M8NVB5_9BACT</name>
<evidence type="ECO:0000313" key="2">
    <source>
        <dbReference type="EMBL" id="KAA6301051.1"/>
    </source>
</evidence>
<feature type="signal peptide" evidence="1">
    <location>
        <begin position="1"/>
        <end position="22"/>
    </location>
</feature>
<accession>A0A5M8NVB5</accession>
<dbReference type="Proteomes" id="UP000324575">
    <property type="component" value="Unassembled WGS sequence"/>
</dbReference>
<dbReference type="SUPFAM" id="SSF47781">
    <property type="entry name" value="RuvA domain 2-like"/>
    <property type="match status" value="1"/>
</dbReference>
<evidence type="ECO:0000313" key="3">
    <source>
        <dbReference type="Proteomes" id="UP000324575"/>
    </source>
</evidence>
<reference evidence="2 3" key="1">
    <citation type="submission" date="2019-03" db="EMBL/GenBank/DDBJ databases">
        <title>Single cell metagenomics reveals metabolic interactions within the superorganism composed of flagellate Streblomastix strix and complex community of Bacteroidetes bacteria on its surface.</title>
        <authorList>
            <person name="Treitli S.C."/>
            <person name="Kolisko M."/>
            <person name="Husnik F."/>
            <person name="Keeling P."/>
            <person name="Hampl V."/>
        </authorList>
    </citation>
    <scope>NUCLEOTIDE SEQUENCE [LARGE SCALE GENOMIC DNA]</scope>
    <source>
        <strain evidence="2">St1</strain>
    </source>
</reference>
<keyword evidence="1" id="KW-0732">Signal</keyword>
<dbReference type="InterPro" id="IPR010994">
    <property type="entry name" value="RuvA_2-like"/>
</dbReference>
<comment type="caution">
    <text evidence="2">The sequence shown here is derived from an EMBL/GenBank/DDBJ whole genome shotgun (WGS) entry which is preliminary data.</text>
</comment>
<feature type="chain" id="PRO_5024392702" description="Helix-hairpin-helix domain-containing protein" evidence="1">
    <location>
        <begin position="23"/>
        <end position="663"/>
    </location>
</feature>
<gene>
    <name evidence="2" type="ORF">EZS26_002800</name>
</gene>
<proteinExistence type="predicted"/>
<sequence length="663" mass="76337">MKTAVYSLCMVGLCSFALPIDAQINPHNSEWMQFLETLVNEENVDEEALADLFDELSAIVENPYNLQTVTKEALEKLPFLSDAQIENLLYYIYKYGPLVDIHELQNVEDLDLQTITYLLPFIYLGEANSIIRNPPNHLKYSHQEVLLRTNFTVQEKAGYANHKYGGDPYYLGFRYGFSLSDKIQLGVSGEKDPGEPVWNGYNKVFDYLTGNLVFKNIGVLEALHFGNYRLSFGQGLVMNTNFSMGKTADVTNINQKTAGIQRHLSTNESQYFSGTAGTLQYRNVRLSLFYSNRLADANADTNTIYSFQTDGYHRTFNELLKRRTVETELSGGNLQWHNPSLLVGLTAVAYHFNGKTLDPQWKPYNTFYLRGKAHANFGIHYKYQLKKGSLQGETAIDRNGKTATVHHLMLKPASALHWAVSFRYYDPQYNALYGNGFSESTVVQNETGFYSGIQWQLPHSLELSAYWDYFRFPWLKFGIETPSSGNDALIQLNYSPRRNWQMNLRYKFKEKQKDILPYEQHRWRYQLKYDANRVWHFQSQVNYNRYASAVKTRQGWSIAQSASFAPQAALQIDGGIACFNAEDWDTRISTYEKNILYAFSFPTFYGKGLRYYAVLQWKIAKQLTVYVKGGSSHYFDGETIGSGLEAIQGKEKTDVYFLIKYRF</sequence>
<evidence type="ECO:0008006" key="4">
    <source>
        <dbReference type="Google" id="ProtNLM"/>
    </source>
</evidence>
<protein>
    <recommendedName>
        <fullName evidence="4">Helix-hairpin-helix domain-containing protein</fullName>
    </recommendedName>
</protein>
<dbReference type="AlphaFoldDB" id="A0A5M8NVB5"/>